<sequence>MNKTSVQVPFEKLSNTDALDAIPLKLAYTKNDAPQSFYANESSDSPNADNNIWIVIICSITILALIIIISYYIITTLYDYYSVEDEFEYEDYY</sequence>
<accession>A5IZU8</accession>
<evidence type="ECO:0000313" key="3">
    <source>
        <dbReference type="Proteomes" id="UP000202782"/>
    </source>
</evidence>
<dbReference type="Proteomes" id="UP000202782">
    <property type="component" value="Segment"/>
</dbReference>
<evidence type="ECO:0000256" key="1">
    <source>
        <dbReference type="SAM" id="Phobius"/>
    </source>
</evidence>
<reference evidence="2 3" key="1">
    <citation type="journal article" date="2008" name="J. Microbiol.">
        <title>Molecular and phylogenetic characterization of Spodoptera litura granulovirus.</title>
        <authorList>
            <person name="Wang Y."/>
            <person name="Choi J.Y."/>
            <person name="Roh J.Y."/>
            <person name="Woo S.D."/>
            <person name="Jin B.R."/>
            <person name="Je Y.H."/>
        </authorList>
    </citation>
    <scope>NUCLEOTIDE SEQUENCE [LARGE SCALE GENOMIC DNA]</scope>
    <source>
        <strain evidence="2">SlGV-K1</strain>
    </source>
</reference>
<keyword evidence="3" id="KW-1185">Reference proteome</keyword>
<dbReference type="KEGG" id="vg:5184226"/>
<dbReference type="RefSeq" id="YP_001257047.1">
    <property type="nucleotide sequence ID" value="NC_009503.1"/>
</dbReference>
<evidence type="ECO:0008006" key="4">
    <source>
        <dbReference type="Google" id="ProtNLM"/>
    </source>
</evidence>
<keyword evidence="1" id="KW-0472">Membrane</keyword>
<feature type="transmembrane region" description="Helical" evidence="1">
    <location>
        <begin position="52"/>
        <end position="74"/>
    </location>
</feature>
<keyword evidence="1" id="KW-0812">Transmembrane</keyword>
<dbReference type="GeneID" id="5184226"/>
<evidence type="ECO:0000313" key="2">
    <source>
        <dbReference type="EMBL" id="ABQ52039.1"/>
    </source>
</evidence>
<gene>
    <name evidence="2" type="primary">orf96</name>
    <name evidence="2" type="ORF">SlGVgp096</name>
</gene>
<dbReference type="InterPro" id="IPR009261">
    <property type="entry name" value="AcMNPV_AC78"/>
</dbReference>
<proteinExistence type="predicted"/>
<protein>
    <recommendedName>
        <fullName evidence="4">Ac78</fullName>
    </recommendedName>
</protein>
<dbReference type="Pfam" id="PF06024">
    <property type="entry name" value="Orf78"/>
    <property type="match status" value="1"/>
</dbReference>
<organism evidence="2 3">
    <name type="scientific">Spodoptera litura granulovirus</name>
    <dbReference type="NCBI Taxonomy" id="359919"/>
    <lineage>
        <taxon>Viruses</taxon>
        <taxon>Viruses incertae sedis</taxon>
        <taxon>Naldaviricetes</taxon>
        <taxon>Lefavirales</taxon>
        <taxon>Baculoviridae</taxon>
        <taxon>Betabaculovirus</taxon>
        <taxon>Betabaculovirus spliturae</taxon>
    </lineage>
</organism>
<dbReference type="EMBL" id="DQ288858">
    <property type="protein sequence ID" value="ABQ52039.1"/>
    <property type="molecule type" value="Genomic_DNA"/>
</dbReference>
<keyword evidence="1" id="KW-1133">Transmembrane helix</keyword>
<name>A5IZU8_9BBAC</name>